<proteinExistence type="predicted"/>
<accession>A0A1I8AGJ8</accession>
<dbReference type="Proteomes" id="UP000095287">
    <property type="component" value="Unplaced"/>
</dbReference>
<reference evidence="3" key="1">
    <citation type="submission" date="2016-11" db="UniProtKB">
        <authorList>
            <consortium name="WormBaseParasite"/>
        </authorList>
    </citation>
    <scope>IDENTIFICATION</scope>
</reference>
<evidence type="ECO:0000256" key="1">
    <source>
        <dbReference type="SAM" id="MobiDB-lite"/>
    </source>
</evidence>
<feature type="region of interest" description="Disordered" evidence="1">
    <location>
        <begin position="1"/>
        <end position="159"/>
    </location>
</feature>
<protein>
    <submittedName>
        <fullName evidence="3">Homeobox domain-containing protein</fullName>
    </submittedName>
</protein>
<evidence type="ECO:0000313" key="2">
    <source>
        <dbReference type="Proteomes" id="UP000095287"/>
    </source>
</evidence>
<dbReference type="AlphaFoldDB" id="A0A1I8AGJ8"/>
<sequence length="198" mass="21344">MSTPKENDASATMAPSANGERRSKKPSSRPAMQIYRPPGLRSSDENQQAKPLCAAGPKQPKKDSNEPSEENNNNEKTVSAERVENSSSPLSNSSASSPNGNARGALKRNDSSLSNSSQRSQHRASPPVMSVKSSGGKSHKKEQTPLRPANQQKKKPFGAKEIEEIAAGFRQLNFAKEAANIELFLAADSPKETSRTRT</sequence>
<organism evidence="2 3">
    <name type="scientific">Steinernema glaseri</name>
    <dbReference type="NCBI Taxonomy" id="37863"/>
    <lineage>
        <taxon>Eukaryota</taxon>
        <taxon>Metazoa</taxon>
        <taxon>Ecdysozoa</taxon>
        <taxon>Nematoda</taxon>
        <taxon>Chromadorea</taxon>
        <taxon>Rhabditida</taxon>
        <taxon>Tylenchina</taxon>
        <taxon>Panagrolaimomorpha</taxon>
        <taxon>Strongyloidoidea</taxon>
        <taxon>Steinernematidae</taxon>
        <taxon>Steinernema</taxon>
    </lineage>
</organism>
<feature type="compositionally biased region" description="Low complexity" evidence="1">
    <location>
        <begin position="85"/>
        <end position="102"/>
    </location>
</feature>
<evidence type="ECO:0000313" key="3">
    <source>
        <dbReference type="WBParaSite" id="L893_g5565.t3"/>
    </source>
</evidence>
<name>A0A1I8AGJ8_9BILA</name>
<keyword evidence="2" id="KW-1185">Reference proteome</keyword>
<dbReference type="WBParaSite" id="L893_g5565.t3">
    <property type="protein sequence ID" value="L893_g5565.t3"/>
    <property type="gene ID" value="L893_g5565"/>
</dbReference>